<dbReference type="InterPro" id="IPR036875">
    <property type="entry name" value="Znf_CCHC_sf"/>
</dbReference>
<dbReference type="CDD" id="cd09272">
    <property type="entry name" value="RNase_HI_RT_Ty1"/>
    <property type="match status" value="1"/>
</dbReference>
<dbReference type="SMART" id="SM00343">
    <property type="entry name" value="ZnF_C2HC"/>
    <property type="match status" value="1"/>
</dbReference>
<evidence type="ECO:0000256" key="11">
    <source>
        <dbReference type="ARBA" id="ARBA00022842"/>
    </source>
</evidence>
<evidence type="ECO:0000256" key="3">
    <source>
        <dbReference type="ARBA" id="ARBA00022670"/>
    </source>
</evidence>
<evidence type="ECO:0000256" key="9">
    <source>
        <dbReference type="ARBA" id="ARBA00022801"/>
    </source>
</evidence>
<dbReference type="PROSITE" id="PS50158">
    <property type="entry name" value="ZF_CCHC"/>
    <property type="match status" value="1"/>
</dbReference>
<keyword evidence="6" id="KW-0547">Nucleotide-binding</keyword>
<evidence type="ECO:0000256" key="4">
    <source>
        <dbReference type="ARBA" id="ARBA00022722"/>
    </source>
</evidence>
<dbReference type="InterPro" id="IPR012337">
    <property type="entry name" value="RNaseH-like_sf"/>
</dbReference>
<dbReference type="InterPro" id="IPR036397">
    <property type="entry name" value="RNaseH_sf"/>
</dbReference>
<dbReference type="InterPro" id="IPR054722">
    <property type="entry name" value="PolX-like_BBD"/>
</dbReference>
<dbReference type="GO" id="GO:0004519">
    <property type="term" value="F:endonuclease activity"/>
    <property type="evidence" value="ECO:0007669"/>
    <property type="project" value="UniProtKB-KW"/>
</dbReference>
<dbReference type="GO" id="GO:0042575">
    <property type="term" value="C:DNA polymerase complex"/>
    <property type="evidence" value="ECO:0007669"/>
    <property type="project" value="UniProtKB-ARBA"/>
</dbReference>
<evidence type="ECO:0000256" key="12">
    <source>
        <dbReference type="ARBA" id="ARBA00022908"/>
    </source>
</evidence>
<evidence type="ECO:0008006" key="24">
    <source>
        <dbReference type="Google" id="ProtNLM"/>
    </source>
</evidence>
<gene>
    <name evidence="22" type="ORF">Zmor_001428</name>
</gene>
<dbReference type="GO" id="GO:0004190">
    <property type="term" value="F:aspartic-type endopeptidase activity"/>
    <property type="evidence" value="ECO:0007669"/>
    <property type="project" value="UniProtKB-KW"/>
</dbReference>
<dbReference type="Pfam" id="PF25597">
    <property type="entry name" value="SH3_retrovirus"/>
    <property type="match status" value="1"/>
</dbReference>
<dbReference type="InterPro" id="IPR057670">
    <property type="entry name" value="SH3_retrovirus"/>
</dbReference>
<protein>
    <recommendedName>
        <fullName evidence="24">Retrovirus-related Pol polyprotein from transposon TNT 1-94</fullName>
    </recommendedName>
</protein>
<dbReference type="GO" id="GO:0005524">
    <property type="term" value="F:ATP binding"/>
    <property type="evidence" value="ECO:0007669"/>
    <property type="project" value="UniProtKB-KW"/>
</dbReference>
<dbReference type="GO" id="GO:0008270">
    <property type="term" value="F:zinc ion binding"/>
    <property type="evidence" value="ECO:0007669"/>
    <property type="project" value="UniProtKB-KW"/>
</dbReference>
<evidence type="ECO:0000256" key="14">
    <source>
        <dbReference type="ARBA" id="ARBA00022932"/>
    </source>
</evidence>
<evidence type="ECO:0000256" key="1">
    <source>
        <dbReference type="ARBA" id="ARBA00002180"/>
    </source>
</evidence>
<name>A0AA38J5A3_9CUCU</name>
<dbReference type="EMBL" id="JALNTZ010000001">
    <property type="protein sequence ID" value="KAJ3665966.1"/>
    <property type="molecule type" value="Genomic_DNA"/>
</dbReference>
<dbReference type="InterPro" id="IPR039537">
    <property type="entry name" value="Retrotran_Ty1/copia-like"/>
</dbReference>
<keyword evidence="12" id="KW-0229">DNA integration</keyword>
<evidence type="ECO:0000256" key="7">
    <source>
        <dbReference type="ARBA" id="ARBA00022750"/>
    </source>
</evidence>
<keyword evidence="15" id="KW-0917">Virion maturation</keyword>
<dbReference type="Pfam" id="PF13976">
    <property type="entry name" value="gag_pre-integrs"/>
    <property type="match status" value="1"/>
</dbReference>
<keyword evidence="18" id="KW-0862">Zinc</keyword>
<evidence type="ECO:0000256" key="19">
    <source>
        <dbReference type="SAM" id="MobiDB-lite"/>
    </source>
</evidence>
<dbReference type="PROSITE" id="PS50994">
    <property type="entry name" value="INTEGRASE"/>
    <property type="match status" value="1"/>
</dbReference>
<keyword evidence="11" id="KW-0460">Magnesium</keyword>
<dbReference type="InterPro" id="IPR025724">
    <property type="entry name" value="GAG-pre-integrase_dom"/>
</dbReference>
<feature type="domain" description="Integrase catalytic" evidence="21">
    <location>
        <begin position="494"/>
        <end position="658"/>
    </location>
</feature>
<keyword evidence="13" id="KW-0695">RNA-directed DNA polymerase</keyword>
<proteinExistence type="predicted"/>
<dbReference type="GO" id="GO:0003676">
    <property type="term" value="F:nucleic acid binding"/>
    <property type="evidence" value="ECO:0007669"/>
    <property type="project" value="InterPro"/>
</dbReference>
<evidence type="ECO:0000256" key="16">
    <source>
        <dbReference type="ARBA" id="ARBA00023172"/>
    </source>
</evidence>
<dbReference type="PANTHER" id="PTHR42648">
    <property type="entry name" value="TRANSPOSASE, PUTATIVE-RELATED"/>
    <property type="match status" value="1"/>
</dbReference>
<keyword evidence="16" id="KW-0233">DNA recombination</keyword>
<keyword evidence="3" id="KW-0645">Protease</keyword>
<evidence type="ECO:0000256" key="15">
    <source>
        <dbReference type="ARBA" id="ARBA00023113"/>
    </source>
</evidence>
<dbReference type="GO" id="GO:0006508">
    <property type="term" value="P:proteolysis"/>
    <property type="evidence" value="ECO:0007669"/>
    <property type="project" value="UniProtKB-KW"/>
</dbReference>
<evidence type="ECO:0000256" key="5">
    <source>
        <dbReference type="ARBA" id="ARBA00022723"/>
    </source>
</evidence>
<dbReference type="SUPFAM" id="SSF53098">
    <property type="entry name" value="Ribonuclease H-like"/>
    <property type="match status" value="1"/>
</dbReference>
<dbReference type="InterPro" id="IPR013103">
    <property type="entry name" value="RVT_2"/>
</dbReference>
<keyword evidence="4" id="KW-0540">Nuclease</keyword>
<dbReference type="Pfam" id="PF00665">
    <property type="entry name" value="rve"/>
    <property type="match status" value="1"/>
</dbReference>
<evidence type="ECO:0000256" key="2">
    <source>
        <dbReference type="ARBA" id="ARBA00022612"/>
    </source>
</evidence>
<keyword evidence="8" id="KW-0255">Endonuclease</keyword>
<keyword evidence="14" id="KW-0548">Nucleotidyltransferase</keyword>
<feature type="region of interest" description="Disordered" evidence="19">
    <location>
        <begin position="198"/>
        <end position="233"/>
    </location>
</feature>
<evidence type="ECO:0000256" key="8">
    <source>
        <dbReference type="ARBA" id="ARBA00022759"/>
    </source>
</evidence>
<reference evidence="22" key="1">
    <citation type="journal article" date="2023" name="G3 (Bethesda)">
        <title>Whole genome assemblies of Zophobas morio and Tenebrio molitor.</title>
        <authorList>
            <person name="Kaur S."/>
            <person name="Stinson S.A."/>
            <person name="diCenzo G.C."/>
        </authorList>
    </citation>
    <scope>NUCLEOTIDE SEQUENCE</scope>
    <source>
        <strain evidence="22">QUZm001</strain>
    </source>
</reference>
<feature type="domain" description="CCHC-type" evidence="20">
    <location>
        <begin position="241"/>
        <end position="255"/>
    </location>
</feature>
<keyword evidence="18" id="KW-0863">Zinc-finger</keyword>
<keyword evidence="17" id="KW-0511">Multifunctional enzyme</keyword>
<evidence type="ECO:0000256" key="10">
    <source>
        <dbReference type="ARBA" id="ARBA00022840"/>
    </source>
</evidence>
<dbReference type="InterPro" id="IPR001878">
    <property type="entry name" value="Znf_CCHC"/>
</dbReference>
<dbReference type="InterPro" id="IPR043502">
    <property type="entry name" value="DNA/RNA_pol_sf"/>
</dbReference>
<comment type="caution">
    <text evidence="22">The sequence shown here is derived from an EMBL/GenBank/DDBJ whole genome shotgun (WGS) entry which is preliminary data.</text>
</comment>
<evidence type="ECO:0000313" key="23">
    <source>
        <dbReference type="Proteomes" id="UP001168821"/>
    </source>
</evidence>
<dbReference type="Gene3D" id="3.30.420.10">
    <property type="entry name" value="Ribonuclease H-like superfamily/Ribonuclease H"/>
    <property type="match status" value="1"/>
</dbReference>
<sequence length="1306" mass="147630">MDKFAIAKFNGNDFAVWKFQMRAYLRYHELLDVVEGMKARPDLEGTSKEQEEWDRKDEKAQFALSCALETNVVRHIMNMKTAAEMWTRLVTIYEQKNKTSIHILHQKFYNYQMRPGATITEHVAAIEELVRQLEDLNQKPTDEQIITKVLYTLPQQYQHIAAAFDMLPEKEQTMVNLLPRLLKLETMRNGMVEIKNDEEDSSALYTSNGNRGQRQNHQRNRGGRYQNQQRQQFTTQRFSGKCYNCGKTGHRKIDCYKPQNTQNNGQANTASNSGASSAMMYTAETMAVGNAGELWVADSGASKHMTFRRDIITNYRKFSASERKPITVGNNETIYAEGEGDVLITSYVNGQVLEQGMSEVWYVPEIGKNLFSISAASNHCVNALFSKHTLQLFSRGKVVATGQLAKNGLFEMNIRARATAEAMIASASAQNVRVWHERLGHVAFKVVREMAKSDAITGMKVVDSKDSADNEDTFCEDCVYGKHVRQPFPSSNSRAERPGDLMHFDTIGPLNESLGGSRFAAVFTDDCSGTIIAVPMKTKSDVVDAMISVIADAEANGHKIKRVRSDNGGEFLGSEMKAVLTKKFIKQELTTPYCPQQNGRAERSNRTLNEMVRCQLASGNLPQGLWAEMIRNGAHIRNRIPRARLEGKTPYELWTGRKPDLSHLRKIGSTAYALIDESKRSKFEKKSERLILVGYEFEQHAYRLWRPGTKVIIKSRDVKIVELPPKRPLQLLPEIATNEEQSTSTRAAYSKRVVPSDENSIVNNTRSKTKKRMEEKDEMTEVQFAALLTEGEKIVTKTPETLTEALATNDSKQWELAMADELESLAKNEVWELVELPANRRPIQNKWIFKIKTNPDGSINKYKARLVIKGCSQKAGIDYAETFSPVARFESVRVLLAIAAAKNYELFQIDVKTAFLYSELKEEIYMVQPDGFDDGSGRVCKLNKSLYGLKQAPLVFHEKMDGVLKEFGMNPTRFDRCVYASDNNELYFALYVDDGLVIGSSVERVNSFINKLKRKFEVTSDVANCYLGMQIVRDRGTKTLHLKQTAYVRNVLEKFNMSACNPNSIPADPGVMLKRNTSEGGTDAPYRQAIGSLMYLAVATRPDLAFSVSQLSQHLEHPSEVHWQAVKRVFRYLRGSMDTGITFSDQRGSVNQLVAYSDADYASDEDRKSISGVVLMLNGGPVSWMSRKQTIVADSTTYAEYVAAYMATKEIIWIRGLLADLGAVQRQPTIVHMDNAAAEHLVRNPVHHRRTKHIDVKFHYTRDAYQRGEIDINHVGTTEQLADMFTKPLSRDKFANNLKLLNLHSV</sequence>
<keyword evidence="9" id="KW-0378">Hydrolase</keyword>
<dbReference type="Pfam" id="PF14223">
    <property type="entry name" value="Retrotran_gag_2"/>
    <property type="match status" value="1"/>
</dbReference>
<accession>A0AA38J5A3</accession>
<evidence type="ECO:0000259" key="20">
    <source>
        <dbReference type="PROSITE" id="PS50158"/>
    </source>
</evidence>
<keyword evidence="10" id="KW-0067">ATP-binding</keyword>
<keyword evidence="14" id="KW-0808">Transferase</keyword>
<dbReference type="Pfam" id="PF07727">
    <property type="entry name" value="RVT_2"/>
    <property type="match status" value="1"/>
</dbReference>
<dbReference type="SUPFAM" id="SSF56672">
    <property type="entry name" value="DNA/RNA polymerases"/>
    <property type="match status" value="1"/>
</dbReference>
<dbReference type="GO" id="GO:0003964">
    <property type="term" value="F:RNA-directed DNA polymerase activity"/>
    <property type="evidence" value="ECO:0007669"/>
    <property type="project" value="UniProtKB-KW"/>
</dbReference>
<dbReference type="GO" id="GO:0006310">
    <property type="term" value="P:DNA recombination"/>
    <property type="evidence" value="ECO:0007669"/>
    <property type="project" value="UniProtKB-KW"/>
</dbReference>
<evidence type="ECO:0000256" key="17">
    <source>
        <dbReference type="ARBA" id="ARBA00023268"/>
    </source>
</evidence>
<comment type="function">
    <text evidence="1">The aspartyl protease (PR) mediates the proteolytic cleavages of the Gag and Gag-Pol polyproteins after assembly of the VLP.</text>
</comment>
<dbReference type="PANTHER" id="PTHR42648:SF11">
    <property type="entry name" value="TRANSPOSON TY4-P GAG-POL POLYPROTEIN"/>
    <property type="match status" value="1"/>
</dbReference>
<dbReference type="GO" id="GO:0015074">
    <property type="term" value="P:DNA integration"/>
    <property type="evidence" value="ECO:0007669"/>
    <property type="project" value="UniProtKB-KW"/>
</dbReference>
<evidence type="ECO:0000256" key="18">
    <source>
        <dbReference type="PROSITE-ProRule" id="PRU00047"/>
    </source>
</evidence>
<keyword evidence="7" id="KW-0064">Aspartyl protease</keyword>
<evidence type="ECO:0000313" key="22">
    <source>
        <dbReference type="EMBL" id="KAJ3665966.1"/>
    </source>
</evidence>
<dbReference type="Pfam" id="PF22936">
    <property type="entry name" value="Pol_BBD"/>
    <property type="match status" value="1"/>
</dbReference>
<keyword evidence="2" id="KW-1188">Viral release from host cell</keyword>
<keyword evidence="23" id="KW-1185">Reference proteome</keyword>
<dbReference type="SUPFAM" id="SSF57756">
    <property type="entry name" value="Retrovirus zinc finger-like domains"/>
    <property type="match status" value="1"/>
</dbReference>
<keyword evidence="14" id="KW-0239">DNA-directed DNA polymerase</keyword>
<dbReference type="Proteomes" id="UP001168821">
    <property type="component" value="Unassembled WGS sequence"/>
</dbReference>
<evidence type="ECO:0000256" key="6">
    <source>
        <dbReference type="ARBA" id="ARBA00022741"/>
    </source>
</evidence>
<feature type="compositionally biased region" description="Low complexity" evidence="19">
    <location>
        <begin position="223"/>
        <end position="232"/>
    </location>
</feature>
<dbReference type="GO" id="GO:0003887">
    <property type="term" value="F:DNA-directed DNA polymerase activity"/>
    <property type="evidence" value="ECO:0007669"/>
    <property type="project" value="UniProtKB-KW"/>
</dbReference>
<evidence type="ECO:0000259" key="21">
    <source>
        <dbReference type="PROSITE" id="PS50994"/>
    </source>
</evidence>
<keyword evidence="5" id="KW-0479">Metal-binding</keyword>
<organism evidence="22 23">
    <name type="scientific">Zophobas morio</name>
    <dbReference type="NCBI Taxonomy" id="2755281"/>
    <lineage>
        <taxon>Eukaryota</taxon>
        <taxon>Metazoa</taxon>
        <taxon>Ecdysozoa</taxon>
        <taxon>Arthropoda</taxon>
        <taxon>Hexapoda</taxon>
        <taxon>Insecta</taxon>
        <taxon>Pterygota</taxon>
        <taxon>Neoptera</taxon>
        <taxon>Endopterygota</taxon>
        <taxon>Coleoptera</taxon>
        <taxon>Polyphaga</taxon>
        <taxon>Cucujiformia</taxon>
        <taxon>Tenebrionidae</taxon>
        <taxon>Zophobas</taxon>
    </lineage>
</organism>
<dbReference type="InterPro" id="IPR001584">
    <property type="entry name" value="Integrase_cat-core"/>
</dbReference>
<dbReference type="Pfam" id="PF00098">
    <property type="entry name" value="zf-CCHC"/>
    <property type="match status" value="1"/>
</dbReference>
<evidence type="ECO:0000256" key="13">
    <source>
        <dbReference type="ARBA" id="ARBA00022918"/>
    </source>
</evidence>